<evidence type="ECO:0000259" key="7">
    <source>
        <dbReference type="PROSITE" id="PS51722"/>
    </source>
</evidence>
<dbReference type="InterPro" id="IPR054696">
    <property type="entry name" value="GTP-eEF1A_C"/>
</dbReference>
<dbReference type="InterPro" id="IPR000795">
    <property type="entry name" value="T_Tr_GTP-bd_dom"/>
</dbReference>
<dbReference type="InterPro" id="IPR050100">
    <property type="entry name" value="TRAFAC_GTPase_members"/>
</dbReference>
<dbReference type="InterPro" id="IPR011779">
    <property type="entry name" value="SO4_adenylTrfase_lsu"/>
</dbReference>
<feature type="binding site" evidence="6">
    <location>
        <begin position="116"/>
        <end position="120"/>
    </location>
    <ligand>
        <name>GTP</name>
        <dbReference type="ChEBI" id="CHEBI:37565"/>
    </ligand>
</feature>
<evidence type="ECO:0000256" key="5">
    <source>
        <dbReference type="ARBA" id="ARBA00023134"/>
    </source>
</evidence>
<dbReference type="InterPro" id="IPR009000">
    <property type="entry name" value="Transl_B-barrel_sf"/>
</dbReference>
<comment type="function">
    <text evidence="6">With CysD forms the ATP sulfurylase (ATPS) that catalyzes the adenylation of sulfate producing adenosine 5'-phosphosulfate (APS) and diphosphate, the first enzymatic step in sulfur assimilation pathway. APS synthesis involves the formation of a high-energy phosphoric-sulfuric acid anhydride bond driven by GTP hydrolysis by CysN coupled to ATP hydrolysis by CysD.</text>
</comment>
<keyword evidence="3 6" id="KW-0547">Nucleotide-binding</keyword>
<name>A0ABX6T1L3_9SPHN</name>
<evidence type="ECO:0000256" key="1">
    <source>
        <dbReference type="ARBA" id="ARBA00022679"/>
    </source>
</evidence>
<dbReference type="PANTHER" id="PTHR23115">
    <property type="entry name" value="TRANSLATION FACTOR"/>
    <property type="match status" value="1"/>
</dbReference>
<accession>A0ABX6T1L3</accession>
<dbReference type="InterPro" id="IPR027417">
    <property type="entry name" value="P-loop_NTPase"/>
</dbReference>
<keyword evidence="9" id="KW-1185">Reference proteome</keyword>
<proteinExistence type="inferred from homology"/>
<dbReference type="SUPFAM" id="SSF50447">
    <property type="entry name" value="Translation proteins"/>
    <property type="match status" value="1"/>
</dbReference>
<dbReference type="InterPro" id="IPR044138">
    <property type="entry name" value="CysN_II"/>
</dbReference>
<dbReference type="Pfam" id="PF22594">
    <property type="entry name" value="GTP-eEF1A_C"/>
    <property type="match status" value="1"/>
</dbReference>
<dbReference type="RefSeq" id="WP_187714879.1">
    <property type="nucleotide sequence ID" value="NZ_BAABJC010000001.1"/>
</dbReference>
<feature type="domain" description="Tr-type G" evidence="7">
    <location>
        <begin position="28"/>
        <end position="243"/>
    </location>
</feature>
<keyword evidence="1 6" id="KW-0808">Transferase</keyword>
<evidence type="ECO:0000256" key="4">
    <source>
        <dbReference type="ARBA" id="ARBA00022840"/>
    </source>
</evidence>
<sequence length="546" mass="59088">MATLLKPLDAAETAREELERWIDATQKKSLLRFITCGSVDDGKSTLIGRLLYDSKMLFEDQLSTLASDSKKQGTQGEALDFALLVDGLAAEREQGITIDVAYRFFATERRKFIVADTPGHEQYTRNMVTGASTADLAVILIDARKGVLTQTKRHSFLVHLLGIRNVVLAVNKMDLVGYDQSAFDRIVEDYAAFAKTAGIGTFTAIPVSGLKGDNITSRSAEIDWYDSPFLLEHLEAVPAAERKAGDEPFRMAVQWVSRPSQNFRGYTGRIASGQVRVGDPISVLPAGRNTFVERIVTFDGDLDQAVAGQSVTLTLTDEIDCSRGDILVAAGERSDAVSRISASLIWMSDEKLVPHRSYWLKVGTQTVSASIDTVQSITDVNTLEISDGNALALNDIGKVVIDLDRAIPGVRYVDNRKLGGFILIDKMTHATVAAGLVDDFPANAVRRAAGPTSTIIWVTGPDRALWAARTAAELKAQRRQVSIIDEEAIAGFPADDPVLTAREAAKLLAAAGVHVLVTIEARPGEAHPGRVVEASNEDNGGGEWVI</sequence>
<dbReference type="Gene3D" id="3.40.50.300">
    <property type="entry name" value="P-loop containing nucleotide triphosphate hydrolases"/>
    <property type="match status" value="1"/>
</dbReference>
<comment type="catalytic activity">
    <reaction evidence="6">
        <text>sulfate + ATP + H(+) = adenosine 5'-phosphosulfate + diphosphate</text>
        <dbReference type="Rhea" id="RHEA:18133"/>
        <dbReference type="ChEBI" id="CHEBI:15378"/>
        <dbReference type="ChEBI" id="CHEBI:16189"/>
        <dbReference type="ChEBI" id="CHEBI:30616"/>
        <dbReference type="ChEBI" id="CHEBI:33019"/>
        <dbReference type="ChEBI" id="CHEBI:58243"/>
        <dbReference type="EC" id="2.7.7.4"/>
    </reaction>
</comment>
<keyword evidence="5 6" id="KW-0342">GTP-binding</keyword>
<dbReference type="NCBIfam" id="TIGR02034">
    <property type="entry name" value="CysN"/>
    <property type="match status" value="1"/>
</dbReference>
<dbReference type="Pfam" id="PF00009">
    <property type="entry name" value="GTP_EFTU"/>
    <property type="match status" value="1"/>
</dbReference>
<feature type="binding site" evidence="6">
    <location>
        <begin position="37"/>
        <end position="44"/>
    </location>
    <ligand>
        <name>GTP</name>
        <dbReference type="ChEBI" id="CHEBI:37565"/>
    </ligand>
</feature>
<dbReference type="CDD" id="cd04095">
    <property type="entry name" value="CysN_NoDQ_III"/>
    <property type="match status" value="1"/>
</dbReference>
<organism evidence="8 9">
    <name type="scientific">Sphingomonas daechungensis</name>
    <dbReference type="NCBI Taxonomy" id="1176646"/>
    <lineage>
        <taxon>Bacteria</taxon>
        <taxon>Pseudomonadati</taxon>
        <taxon>Pseudomonadota</taxon>
        <taxon>Alphaproteobacteria</taxon>
        <taxon>Sphingomonadales</taxon>
        <taxon>Sphingomonadaceae</taxon>
        <taxon>Sphingomonas</taxon>
    </lineage>
</organism>
<gene>
    <name evidence="6 8" type="primary">cysN</name>
    <name evidence="8" type="ORF">H9L15_01085</name>
</gene>
<evidence type="ECO:0000256" key="2">
    <source>
        <dbReference type="ARBA" id="ARBA00022695"/>
    </source>
</evidence>
<dbReference type="PRINTS" id="PR00315">
    <property type="entry name" value="ELONGATNFCT"/>
</dbReference>
<dbReference type="CDD" id="cd03695">
    <property type="entry name" value="CysN_NodQ_II"/>
    <property type="match status" value="1"/>
</dbReference>
<dbReference type="PROSITE" id="PS00301">
    <property type="entry name" value="G_TR_1"/>
    <property type="match status" value="1"/>
</dbReference>
<evidence type="ECO:0000313" key="8">
    <source>
        <dbReference type="EMBL" id="QNP43449.1"/>
    </source>
</evidence>
<reference evidence="8 9" key="1">
    <citation type="submission" date="2020-08" db="EMBL/GenBank/DDBJ databases">
        <title>Genome sequence of Sphingomonas daechungensis KACC 18115T.</title>
        <authorList>
            <person name="Hyun D.-W."/>
            <person name="Bae J.-W."/>
        </authorList>
    </citation>
    <scope>NUCLEOTIDE SEQUENCE [LARGE SCALE GENOMIC DNA]</scope>
    <source>
        <strain evidence="8 9">KACC 18115</strain>
    </source>
</reference>
<dbReference type="SUPFAM" id="SSF50465">
    <property type="entry name" value="EF-Tu/eEF-1alpha/eIF2-gamma C-terminal domain"/>
    <property type="match status" value="1"/>
</dbReference>
<evidence type="ECO:0000313" key="9">
    <source>
        <dbReference type="Proteomes" id="UP000516134"/>
    </source>
</evidence>
<dbReference type="NCBIfam" id="NF003478">
    <property type="entry name" value="PRK05124.1"/>
    <property type="match status" value="1"/>
</dbReference>
<dbReference type="GO" id="GO:0004781">
    <property type="term" value="F:sulfate adenylyltransferase (ATP) activity"/>
    <property type="evidence" value="ECO:0007669"/>
    <property type="project" value="UniProtKB-EC"/>
</dbReference>
<comment type="similarity">
    <text evidence="6">Belongs to the TRAFAC class translation factor GTPase superfamily. Classic translation factor GTPase family. CysN/NodQ subfamily.</text>
</comment>
<dbReference type="EC" id="2.7.7.4" evidence="6"/>
<dbReference type="CDD" id="cd04166">
    <property type="entry name" value="CysN_ATPS"/>
    <property type="match status" value="1"/>
</dbReference>
<evidence type="ECO:0000256" key="6">
    <source>
        <dbReference type="HAMAP-Rule" id="MF_00062"/>
    </source>
</evidence>
<dbReference type="EMBL" id="CP060780">
    <property type="protein sequence ID" value="QNP43449.1"/>
    <property type="molecule type" value="Genomic_DNA"/>
</dbReference>
<keyword evidence="2 6" id="KW-0548">Nucleotidyltransferase</keyword>
<dbReference type="InterPro" id="IPR044139">
    <property type="entry name" value="CysN_NoDQ_III"/>
</dbReference>
<comment type="subunit">
    <text evidence="6">Heterodimer composed of CysD, the smaller subunit, and CysN.</text>
</comment>
<dbReference type="SUPFAM" id="SSF52540">
    <property type="entry name" value="P-loop containing nucleoside triphosphate hydrolases"/>
    <property type="match status" value="1"/>
</dbReference>
<feature type="binding site" evidence="6">
    <location>
        <begin position="171"/>
        <end position="174"/>
    </location>
    <ligand>
        <name>GTP</name>
        <dbReference type="ChEBI" id="CHEBI:37565"/>
    </ligand>
</feature>
<comment type="pathway">
    <text evidence="6">Sulfur metabolism; hydrogen sulfide biosynthesis; sulfite from sulfate: step 1/3.</text>
</comment>
<dbReference type="Gene3D" id="2.40.30.10">
    <property type="entry name" value="Translation factors"/>
    <property type="match status" value="2"/>
</dbReference>
<keyword evidence="4 6" id="KW-0067">ATP-binding</keyword>
<dbReference type="InterPro" id="IPR031157">
    <property type="entry name" value="G_TR_CS"/>
</dbReference>
<dbReference type="InterPro" id="IPR004161">
    <property type="entry name" value="EFTu-like_2"/>
</dbReference>
<protein>
    <recommendedName>
        <fullName evidence="6">Sulfate adenylyltransferase subunit 1</fullName>
        <ecNumber evidence="6">2.7.7.4</ecNumber>
    </recommendedName>
    <alternativeName>
        <fullName evidence="6">ATP-sulfurylase large subunit</fullName>
    </alternativeName>
    <alternativeName>
        <fullName evidence="6">Sulfate adenylate transferase</fullName>
        <shortName evidence="6">SAT</shortName>
    </alternativeName>
</protein>
<evidence type="ECO:0000256" key="3">
    <source>
        <dbReference type="ARBA" id="ARBA00022741"/>
    </source>
</evidence>
<dbReference type="PROSITE" id="PS51722">
    <property type="entry name" value="G_TR_2"/>
    <property type="match status" value="1"/>
</dbReference>
<dbReference type="Proteomes" id="UP000516134">
    <property type="component" value="Chromosome"/>
</dbReference>
<dbReference type="InterPro" id="IPR041757">
    <property type="entry name" value="CysN_GTP-bd"/>
</dbReference>
<dbReference type="InterPro" id="IPR009001">
    <property type="entry name" value="Transl_elong_EF1A/Init_IF2_C"/>
</dbReference>
<dbReference type="HAMAP" id="MF_00062">
    <property type="entry name" value="Sulf_adenylyltr_sub1"/>
    <property type="match status" value="1"/>
</dbReference>
<dbReference type="Pfam" id="PF03144">
    <property type="entry name" value="GTP_EFTU_D2"/>
    <property type="match status" value="1"/>
</dbReference>